<name>A0A411BAM9_9CAUD</name>
<feature type="region of interest" description="Disordered" evidence="1">
    <location>
        <begin position="136"/>
        <end position="162"/>
    </location>
</feature>
<proteinExistence type="predicted"/>
<evidence type="ECO:0000313" key="2">
    <source>
        <dbReference type="EMBL" id="QAX98676.1"/>
    </source>
</evidence>
<protein>
    <submittedName>
        <fullName evidence="2">Uncharacterized protein</fullName>
    </submittedName>
</protein>
<reference evidence="2 3" key="1">
    <citation type="submission" date="2018-08" db="EMBL/GenBank/DDBJ databases">
        <title>Segz_1, Complete genome sequences of 3 novel enterobacteria, Pakpunavirus like phages.</title>
        <authorList>
            <person name="Yuan S."/>
            <person name="Ma Y."/>
            <person name="Liu Q."/>
        </authorList>
    </citation>
    <scope>NUCLEOTIDE SEQUENCE [LARGE SCALE GENOMIC DNA]</scope>
</reference>
<evidence type="ECO:0000313" key="3">
    <source>
        <dbReference type="Proteomes" id="UP000289360"/>
    </source>
</evidence>
<gene>
    <name evidence="2" type="ORF">Segz_26</name>
</gene>
<organism evidence="2 3">
    <name type="scientific">Salmonella phage Segz_1</name>
    <dbReference type="NCBI Taxonomy" id="2419756"/>
    <lineage>
        <taxon>Viruses</taxon>
        <taxon>Duplodnaviria</taxon>
        <taxon>Heunggongvirae</taxon>
        <taxon>Uroviricota</taxon>
        <taxon>Caudoviricetes</taxon>
        <taxon>Segzyvirus</taxon>
        <taxon>Segzyvirus segz1</taxon>
    </lineage>
</organism>
<evidence type="ECO:0000256" key="1">
    <source>
        <dbReference type="SAM" id="MobiDB-lite"/>
    </source>
</evidence>
<sequence>MVNESVPALGVSQIREVETKQVIRIGGAEWRLKRDASDPASSFPHERVNWVETGCHKVFGHPFYACWIKGVILPAPNSLEQAQSIIYVGFHSNQISMTPAHLTVDDLKCMHVYGRTEPRFAEEFVNAFLGLEPEVEQKRETISSTPPKQSKKKAEVKDGDAE</sequence>
<accession>A0A411BAM9</accession>
<dbReference type="Proteomes" id="UP000289360">
    <property type="component" value="Segment"/>
</dbReference>
<keyword evidence="3" id="KW-1185">Reference proteome</keyword>
<dbReference type="EMBL" id="MH791402">
    <property type="protein sequence ID" value="QAX98676.1"/>
    <property type="molecule type" value="Genomic_DNA"/>
</dbReference>
<feature type="compositionally biased region" description="Basic and acidic residues" evidence="1">
    <location>
        <begin position="152"/>
        <end position="162"/>
    </location>
</feature>